<proteinExistence type="predicted"/>
<protein>
    <submittedName>
        <fullName evidence="1">Uncharacterized protein</fullName>
    </submittedName>
</protein>
<name>A0ACC0WZP7_9ROSI</name>
<dbReference type="EMBL" id="CM047750">
    <property type="protein sequence ID" value="KAJ0006936.1"/>
    <property type="molecule type" value="Genomic_DNA"/>
</dbReference>
<comment type="caution">
    <text evidence="1">The sequence shown here is derived from an EMBL/GenBank/DDBJ whole genome shotgun (WGS) entry which is preliminary data.</text>
</comment>
<dbReference type="Proteomes" id="UP001163603">
    <property type="component" value="Chromosome 15"/>
</dbReference>
<keyword evidence="2" id="KW-1185">Reference proteome</keyword>
<sequence>MLYRAKGAHLICYPGAFNMSTGELLWELVQRARAADNQLFVATCSPSRESNGSYMIWGHSTLVGPNGEIIATSGHEETVVVAEIDYSAIQLRREHIPVQNQRRGDVYKFIDLVEHKP</sequence>
<organism evidence="1 2">
    <name type="scientific">Pistacia integerrima</name>
    <dbReference type="NCBI Taxonomy" id="434235"/>
    <lineage>
        <taxon>Eukaryota</taxon>
        <taxon>Viridiplantae</taxon>
        <taxon>Streptophyta</taxon>
        <taxon>Embryophyta</taxon>
        <taxon>Tracheophyta</taxon>
        <taxon>Spermatophyta</taxon>
        <taxon>Magnoliopsida</taxon>
        <taxon>eudicotyledons</taxon>
        <taxon>Gunneridae</taxon>
        <taxon>Pentapetalae</taxon>
        <taxon>rosids</taxon>
        <taxon>malvids</taxon>
        <taxon>Sapindales</taxon>
        <taxon>Anacardiaceae</taxon>
        <taxon>Pistacia</taxon>
    </lineage>
</organism>
<evidence type="ECO:0000313" key="2">
    <source>
        <dbReference type="Proteomes" id="UP001163603"/>
    </source>
</evidence>
<reference evidence="2" key="1">
    <citation type="journal article" date="2023" name="G3 (Bethesda)">
        <title>Genome assembly and association tests identify interacting loci associated with vigor, precocity, and sex in interspecific pistachio rootstocks.</title>
        <authorList>
            <person name="Palmer W."/>
            <person name="Jacygrad E."/>
            <person name="Sagayaradj S."/>
            <person name="Cavanaugh K."/>
            <person name="Han R."/>
            <person name="Bertier L."/>
            <person name="Beede B."/>
            <person name="Kafkas S."/>
            <person name="Golino D."/>
            <person name="Preece J."/>
            <person name="Michelmore R."/>
        </authorList>
    </citation>
    <scope>NUCLEOTIDE SEQUENCE [LARGE SCALE GENOMIC DNA]</scope>
</reference>
<accession>A0ACC0WZP7</accession>
<evidence type="ECO:0000313" key="1">
    <source>
        <dbReference type="EMBL" id="KAJ0006936.1"/>
    </source>
</evidence>
<gene>
    <name evidence="1" type="ORF">Pint_29062</name>
</gene>